<gene>
    <name evidence="2" type="ORF">DU505_16965</name>
</gene>
<dbReference type="InterPro" id="IPR021735">
    <property type="entry name" value="DUF3306"/>
</dbReference>
<feature type="compositionally biased region" description="Basic residues" evidence="1">
    <location>
        <begin position="1"/>
        <end position="10"/>
    </location>
</feature>
<dbReference type="AlphaFoldDB" id="A0A368TS27"/>
<evidence type="ECO:0000256" key="1">
    <source>
        <dbReference type="SAM" id="MobiDB-lite"/>
    </source>
</evidence>
<feature type="compositionally biased region" description="Polar residues" evidence="1">
    <location>
        <begin position="166"/>
        <end position="178"/>
    </location>
</feature>
<feature type="compositionally biased region" description="Basic and acidic residues" evidence="1">
    <location>
        <begin position="179"/>
        <end position="192"/>
    </location>
</feature>
<dbReference type="EMBL" id="QPII01000015">
    <property type="protein sequence ID" value="RCV87464.1"/>
    <property type="molecule type" value="Genomic_DNA"/>
</dbReference>
<dbReference type="RefSeq" id="WP_114480173.1">
    <property type="nucleotide sequence ID" value="NZ_QPII01000015.1"/>
</dbReference>
<feature type="region of interest" description="Disordered" evidence="1">
    <location>
        <begin position="1"/>
        <end position="72"/>
    </location>
</feature>
<comment type="caution">
    <text evidence="2">The sequence shown here is derived from an EMBL/GenBank/DDBJ whole genome shotgun (WGS) entry which is preliminary data.</text>
</comment>
<accession>A0A368TS27</accession>
<feature type="compositionally biased region" description="Low complexity" evidence="1">
    <location>
        <begin position="43"/>
        <end position="58"/>
    </location>
</feature>
<sequence length="206" mass="22942">MSRLSRWSRRKLSEETDVIQVDAPELAESVHTSEQTTHEPDSDSPSSLSEPPEPGSLDATLPDPDSLPAGSDFKAFMQAGVSDALRRRALRRMFSGDHYGIRDGLDDYDHDYRQLLKPLASEMAQRLRQWTRKLEESEPEPELEPELETIDPVERAELATPEEPNIQASAQESPQELTSSHDEDAVDARRALETSAESNTSTTKGG</sequence>
<dbReference type="Proteomes" id="UP000252405">
    <property type="component" value="Unassembled WGS sequence"/>
</dbReference>
<feature type="region of interest" description="Disordered" evidence="1">
    <location>
        <begin position="131"/>
        <end position="206"/>
    </location>
</feature>
<dbReference type="OrthoDB" id="5609487at2"/>
<dbReference type="Pfam" id="PF11748">
    <property type="entry name" value="DUF3306"/>
    <property type="match status" value="1"/>
</dbReference>
<proteinExistence type="predicted"/>
<name>A0A368TS27_9GAMM</name>
<feature type="compositionally biased region" description="Polar residues" evidence="1">
    <location>
        <begin position="195"/>
        <end position="206"/>
    </location>
</feature>
<feature type="compositionally biased region" description="Acidic residues" evidence="1">
    <location>
        <begin position="137"/>
        <end position="151"/>
    </location>
</feature>
<evidence type="ECO:0000313" key="3">
    <source>
        <dbReference type="Proteomes" id="UP000252405"/>
    </source>
</evidence>
<organism evidence="2 3">
    <name type="scientific">Billgrantia montanilacus</name>
    <dbReference type="NCBI Taxonomy" id="2282305"/>
    <lineage>
        <taxon>Bacteria</taxon>
        <taxon>Pseudomonadati</taxon>
        <taxon>Pseudomonadota</taxon>
        <taxon>Gammaproteobacteria</taxon>
        <taxon>Oceanospirillales</taxon>
        <taxon>Halomonadaceae</taxon>
        <taxon>Billgrantia</taxon>
    </lineage>
</organism>
<reference evidence="2 3" key="1">
    <citation type="submission" date="2018-07" db="EMBL/GenBank/DDBJ databases">
        <title>Halomonas montanilacus sp. nov., isolated from Lake Pengyan on Tibetan Plateau.</title>
        <authorList>
            <person name="Lu H."/>
            <person name="Xing P."/>
            <person name="Wu Q."/>
        </authorList>
    </citation>
    <scope>NUCLEOTIDE SEQUENCE [LARGE SCALE GENOMIC DNA]</scope>
    <source>
        <strain evidence="2 3">PYC7W</strain>
    </source>
</reference>
<keyword evidence="3" id="KW-1185">Reference proteome</keyword>
<evidence type="ECO:0000313" key="2">
    <source>
        <dbReference type="EMBL" id="RCV87464.1"/>
    </source>
</evidence>
<protein>
    <submittedName>
        <fullName evidence="2">DUF3306 domain-containing protein</fullName>
    </submittedName>
</protein>